<evidence type="ECO:0000313" key="10">
    <source>
        <dbReference type="Proteomes" id="UP000245423"/>
    </source>
</evidence>
<sequence>MIIDRLYEEVGKKGNVCVGLDTHLDYIPDGIKEKYQDINHIIFEFNKMIIDKTLDIVPIYKLQIAYYEAYGIEGLMAYKRTLEYIKDKKALSIGDIKRGDISSTAEMYGKAHFEGDFEADFITLNPYMGFDSITPYLKYIESGKKGIFVLLRTSNPGAKDIQYLEINSQLATSYHPDTDSINSTNQRTHLYCHVGDKLKKIATKYTGSCGYSSIGAVVGGTHIDEAREIRDRYKNMFFLIPGYGHQGGRGKDVALYLNQGNGGIVNSSRGIITAYKKHEDGEENFDKYAREAVLAMKEDIESERKI</sequence>
<dbReference type="NCBIfam" id="TIGR02127">
    <property type="entry name" value="pyrF_sub2"/>
    <property type="match status" value="1"/>
</dbReference>
<keyword evidence="10" id="KW-1185">Reference proteome</keyword>
<dbReference type="GO" id="GO:0044205">
    <property type="term" value="P:'de novo' UMP biosynthetic process"/>
    <property type="evidence" value="ECO:0007669"/>
    <property type="project" value="UniProtKB-UniRule"/>
</dbReference>
<dbReference type="EC" id="4.1.1.23" evidence="7"/>
<dbReference type="SMART" id="SM00934">
    <property type="entry name" value="OMPdecase"/>
    <property type="match status" value="1"/>
</dbReference>
<evidence type="ECO:0000256" key="7">
    <source>
        <dbReference type="HAMAP-Rule" id="MF_01215"/>
    </source>
</evidence>
<dbReference type="AlphaFoldDB" id="M1Z5B0"/>
<dbReference type="InterPro" id="IPR001754">
    <property type="entry name" value="OMPdeCOase_dom"/>
</dbReference>
<dbReference type="PANTHER" id="PTHR43375">
    <property type="entry name" value="OROTIDINE 5'-PHOSPHATE DECARBOXYLASE"/>
    <property type="match status" value="1"/>
</dbReference>
<dbReference type="OrthoDB" id="9808470at2"/>
<dbReference type="CDD" id="cd04725">
    <property type="entry name" value="OMP_decarboxylase_like"/>
    <property type="match status" value="1"/>
</dbReference>
<evidence type="ECO:0000256" key="6">
    <source>
        <dbReference type="ARBA" id="ARBA00049157"/>
    </source>
</evidence>
<organism evidence="9 10">
    <name type="scientific">[Clostridium] ultunense Esp</name>
    <dbReference type="NCBI Taxonomy" id="1288971"/>
    <lineage>
        <taxon>Bacteria</taxon>
        <taxon>Bacillati</taxon>
        <taxon>Bacillota</taxon>
        <taxon>Tissierellia</taxon>
        <taxon>Tissierellales</taxon>
        <taxon>Tepidimicrobiaceae</taxon>
        <taxon>Schnuerera</taxon>
    </lineage>
</organism>
<protein>
    <recommendedName>
        <fullName evidence="7">Orotidine 5'-phosphate decarboxylase</fullName>
        <ecNumber evidence="7">4.1.1.23</ecNumber>
    </recommendedName>
    <alternativeName>
        <fullName evidence="7">OMP decarboxylase</fullName>
        <shortName evidence="7">OMPDCase</shortName>
        <shortName evidence="7">OMPdecase</shortName>
    </alternativeName>
</protein>
<keyword evidence="5 7" id="KW-0456">Lyase</keyword>
<dbReference type="EMBL" id="LT669839">
    <property type="protein sequence ID" value="SHD77860.1"/>
    <property type="molecule type" value="Genomic_DNA"/>
</dbReference>
<dbReference type="GO" id="GO:0004590">
    <property type="term" value="F:orotidine-5'-phosphate decarboxylase activity"/>
    <property type="evidence" value="ECO:0007669"/>
    <property type="project" value="UniProtKB-UniRule"/>
</dbReference>
<comment type="similarity">
    <text evidence="2 7">Belongs to the OMP decarboxylase family. Type 2 subfamily.</text>
</comment>
<dbReference type="RefSeq" id="WP_005582252.1">
    <property type="nucleotide sequence ID" value="NZ_LT669839.1"/>
</dbReference>
<keyword evidence="3 7" id="KW-0210">Decarboxylase</keyword>
<comment type="catalytic activity">
    <reaction evidence="6 7">
        <text>orotidine 5'-phosphate + H(+) = UMP + CO2</text>
        <dbReference type="Rhea" id="RHEA:11596"/>
        <dbReference type="ChEBI" id="CHEBI:15378"/>
        <dbReference type="ChEBI" id="CHEBI:16526"/>
        <dbReference type="ChEBI" id="CHEBI:57538"/>
        <dbReference type="ChEBI" id="CHEBI:57865"/>
        <dbReference type="EC" id="4.1.1.23"/>
    </reaction>
</comment>
<dbReference type="FunFam" id="3.20.20.70:FF:000246">
    <property type="entry name" value="Orotidine 5'-phosphate decarboxylase"/>
    <property type="match status" value="1"/>
</dbReference>
<dbReference type="HOGENOM" id="CLU_060704_1_1_9"/>
<dbReference type="Proteomes" id="UP000245423">
    <property type="component" value="Chromosome 1"/>
</dbReference>
<dbReference type="InterPro" id="IPR011995">
    <property type="entry name" value="OMPdecase_type-2"/>
</dbReference>
<proteinExistence type="inferred from homology"/>
<evidence type="ECO:0000256" key="3">
    <source>
        <dbReference type="ARBA" id="ARBA00022793"/>
    </source>
</evidence>
<dbReference type="UniPathway" id="UPA00070">
    <property type="reaction ID" value="UER00120"/>
</dbReference>
<evidence type="ECO:0000256" key="4">
    <source>
        <dbReference type="ARBA" id="ARBA00022975"/>
    </source>
</evidence>
<dbReference type="GO" id="GO:0006207">
    <property type="term" value="P:'de novo' pyrimidine nucleobase biosynthetic process"/>
    <property type="evidence" value="ECO:0007669"/>
    <property type="project" value="InterPro"/>
</dbReference>
<reference evidence="9 10" key="1">
    <citation type="submission" date="2016-11" db="EMBL/GenBank/DDBJ databases">
        <authorList>
            <person name="Manzoor S."/>
        </authorList>
    </citation>
    <scope>NUCLEOTIDE SEQUENCE [LARGE SCALE GENOMIC DNA]</scope>
    <source>
        <strain evidence="9">Clostridium ultunense strain Esp</strain>
    </source>
</reference>
<dbReference type="Pfam" id="PF00215">
    <property type="entry name" value="OMPdecase"/>
    <property type="match status" value="1"/>
</dbReference>
<dbReference type="InterPro" id="IPR013785">
    <property type="entry name" value="Aldolase_TIM"/>
</dbReference>
<evidence type="ECO:0000313" key="9">
    <source>
        <dbReference type="EMBL" id="SHD77860.1"/>
    </source>
</evidence>
<accession>M1Z5B0</accession>
<feature type="domain" description="Orotidine 5'-phosphate decarboxylase" evidence="8">
    <location>
        <begin position="15"/>
        <end position="284"/>
    </location>
</feature>
<evidence type="ECO:0000256" key="1">
    <source>
        <dbReference type="ARBA" id="ARBA00004861"/>
    </source>
</evidence>
<feature type="active site" description="Proton donor" evidence="7">
    <location>
        <position position="97"/>
    </location>
</feature>
<dbReference type="Gene3D" id="3.20.20.70">
    <property type="entry name" value="Aldolase class I"/>
    <property type="match status" value="1"/>
</dbReference>
<gene>
    <name evidence="7 9" type="primary">pyrF</name>
    <name evidence="9" type="ORF">CUESP1_2514</name>
</gene>
<dbReference type="HAMAP" id="MF_01215">
    <property type="entry name" value="OMPdecase_type2"/>
    <property type="match status" value="1"/>
</dbReference>
<evidence type="ECO:0000256" key="2">
    <source>
        <dbReference type="ARBA" id="ARBA00008847"/>
    </source>
</evidence>
<name>M1Z5B0_9FIRM</name>
<dbReference type="SUPFAM" id="SSF51366">
    <property type="entry name" value="Ribulose-phoshate binding barrel"/>
    <property type="match status" value="1"/>
</dbReference>
<dbReference type="InterPro" id="IPR011060">
    <property type="entry name" value="RibuloseP-bd_barrel"/>
</dbReference>
<keyword evidence="4 7" id="KW-0665">Pyrimidine biosynthesis</keyword>
<evidence type="ECO:0000259" key="8">
    <source>
        <dbReference type="SMART" id="SM00934"/>
    </source>
</evidence>
<comment type="pathway">
    <text evidence="1 7">Pyrimidine metabolism; UMP biosynthesis via de novo pathway; UMP from orotate: step 2/2.</text>
</comment>
<dbReference type="PANTHER" id="PTHR43375:SF1">
    <property type="entry name" value="OROTIDINE 5'-PHOSPHATE DECARBOXYLASE"/>
    <property type="match status" value="1"/>
</dbReference>
<evidence type="ECO:0000256" key="5">
    <source>
        <dbReference type="ARBA" id="ARBA00023239"/>
    </source>
</evidence>